<dbReference type="InterPro" id="IPR004518">
    <property type="entry name" value="MazG-like_dom"/>
</dbReference>
<dbReference type="EMBL" id="DRYK01000038">
    <property type="protein sequence ID" value="HHP67749.1"/>
    <property type="molecule type" value="Genomic_DNA"/>
</dbReference>
<dbReference type="Pfam" id="PF03819">
    <property type="entry name" value="MazG"/>
    <property type="match status" value="1"/>
</dbReference>
<dbReference type="GO" id="GO:0016787">
    <property type="term" value="F:hydrolase activity"/>
    <property type="evidence" value="ECO:0007669"/>
    <property type="project" value="UniProtKB-KW"/>
</dbReference>
<comment type="caution">
    <text evidence="2">The sequence shown here is derived from an EMBL/GenBank/DDBJ whole genome shotgun (WGS) entry which is preliminary data.</text>
</comment>
<dbReference type="PANTHER" id="PTHR42702">
    <property type="entry name" value="NUCLEOTIDE PYROPHOSPHOHYDROLASE"/>
    <property type="match status" value="1"/>
</dbReference>
<accession>A0A7J3XZ60</accession>
<proteinExistence type="predicted"/>
<gene>
    <name evidence="2" type="ORF">ENM60_03010</name>
</gene>
<organism evidence="2">
    <name type="scientific">Thermogladius calderae</name>
    <dbReference type="NCBI Taxonomy" id="1200300"/>
    <lineage>
        <taxon>Archaea</taxon>
        <taxon>Thermoproteota</taxon>
        <taxon>Thermoprotei</taxon>
        <taxon>Desulfurococcales</taxon>
        <taxon>Desulfurococcaceae</taxon>
        <taxon>Thermogladius</taxon>
    </lineage>
</organism>
<name>A0A7J3XZ60_9CREN</name>
<dbReference type="CDD" id="cd11535">
    <property type="entry name" value="NTP-PPase_SsMazG"/>
    <property type="match status" value="1"/>
</dbReference>
<dbReference type="PIRSF" id="PIRSF036521">
    <property type="entry name" value="UCP036521_pph"/>
    <property type="match status" value="1"/>
</dbReference>
<protein>
    <submittedName>
        <fullName evidence="2">Nucleotide pyrophosphohydrolase</fullName>
    </submittedName>
</protein>
<keyword evidence="2" id="KW-0378">Hydrolase</keyword>
<evidence type="ECO:0000259" key="1">
    <source>
        <dbReference type="Pfam" id="PF03819"/>
    </source>
</evidence>
<reference evidence="2" key="1">
    <citation type="journal article" date="2020" name="mSystems">
        <title>Genome- and Community-Level Interaction Insights into Carbon Utilization and Element Cycling Functions of Hydrothermarchaeota in Hydrothermal Sediment.</title>
        <authorList>
            <person name="Zhou Z."/>
            <person name="Liu Y."/>
            <person name="Xu W."/>
            <person name="Pan J."/>
            <person name="Luo Z.H."/>
            <person name="Li M."/>
        </authorList>
    </citation>
    <scope>NUCLEOTIDE SEQUENCE [LARGE SCALE GENOMIC DNA]</scope>
    <source>
        <strain evidence="2">SpSt-110</strain>
    </source>
</reference>
<dbReference type="SUPFAM" id="SSF101386">
    <property type="entry name" value="all-alpha NTP pyrophosphatases"/>
    <property type="match status" value="1"/>
</dbReference>
<evidence type="ECO:0000313" key="2">
    <source>
        <dbReference type="EMBL" id="HHP67749.1"/>
    </source>
</evidence>
<feature type="domain" description="NTP pyrophosphohydrolase MazG-like" evidence="1">
    <location>
        <begin position="27"/>
        <end position="77"/>
    </location>
</feature>
<dbReference type="Gene3D" id="1.10.287.1080">
    <property type="entry name" value="MazG-like"/>
    <property type="match status" value="1"/>
</dbReference>
<dbReference type="PANTHER" id="PTHR42702:SF1">
    <property type="entry name" value="REGULATORY PROTEIN FOR BETA-LACTAMASE"/>
    <property type="match status" value="1"/>
</dbReference>
<sequence>MELKEAQDLIRRMYYERDHARGLFATFTWFVEEVGELARAILEMDKPNMREEIADVFAWLLSVANLLNIDLEEAFKAKYARANGSL</sequence>
<dbReference type="InterPro" id="IPR011411">
    <property type="entry name" value="MazG-related_YvdC"/>
</dbReference>
<dbReference type="AlphaFoldDB" id="A0A7J3XZ60"/>